<dbReference type="GO" id="GO:0005886">
    <property type="term" value="C:plasma membrane"/>
    <property type="evidence" value="ECO:0007669"/>
    <property type="project" value="UniProtKB-SubCell"/>
</dbReference>
<dbReference type="PANTHER" id="PTHR12191:SF22">
    <property type="entry name" value="ZINC TRANSPORTER ZIP6"/>
    <property type="match status" value="1"/>
</dbReference>
<dbReference type="Proteomes" id="UP000660247">
    <property type="component" value="Unassembled WGS sequence"/>
</dbReference>
<keyword evidence="7" id="KW-0325">Glycoprotein</keyword>
<evidence type="ECO:0000256" key="10">
    <source>
        <dbReference type="ARBA" id="ARBA00041704"/>
    </source>
</evidence>
<feature type="region of interest" description="Disordered" evidence="12">
    <location>
        <begin position="96"/>
        <end position="157"/>
    </location>
</feature>
<proteinExistence type="inferred from homology"/>
<feature type="non-terminal residue" evidence="14">
    <location>
        <position position="441"/>
    </location>
</feature>
<dbReference type="InterPro" id="IPR003689">
    <property type="entry name" value="ZIP"/>
</dbReference>
<comment type="catalytic activity">
    <reaction evidence="8">
        <text>Zn(2+)(in) = Zn(2+)(out)</text>
        <dbReference type="Rhea" id="RHEA:29351"/>
        <dbReference type="ChEBI" id="CHEBI:29105"/>
    </reaction>
</comment>
<evidence type="ECO:0000256" key="5">
    <source>
        <dbReference type="ARBA" id="ARBA00022989"/>
    </source>
</evidence>
<dbReference type="Pfam" id="PF02535">
    <property type="entry name" value="Zip"/>
    <property type="match status" value="1"/>
</dbReference>
<comment type="similarity">
    <text evidence="2">Belongs to the ZIP transporter (TC 2.A.5) family.</text>
</comment>
<evidence type="ECO:0000313" key="15">
    <source>
        <dbReference type="Proteomes" id="UP000660247"/>
    </source>
</evidence>
<feature type="transmembrane region" description="Helical" evidence="13">
    <location>
        <begin position="313"/>
        <end position="339"/>
    </location>
</feature>
<keyword evidence="6 13" id="KW-0472">Membrane</keyword>
<keyword evidence="5 13" id="KW-1133">Transmembrane helix</keyword>
<organism evidence="14 15">
    <name type="scientific">Todus mexicanus</name>
    <name type="common">Puerto Rican tody</name>
    <dbReference type="NCBI Taxonomy" id="135184"/>
    <lineage>
        <taxon>Eukaryota</taxon>
        <taxon>Metazoa</taxon>
        <taxon>Chordata</taxon>
        <taxon>Craniata</taxon>
        <taxon>Vertebrata</taxon>
        <taxon>Euteleostomi</taxon>
        <taxon>Archelosauria</taxon>
        <taxon>Archosauria</taxon>
        <taxon>Dinosauria</taxon>
        <taxon>Saurischia</taxon>
        <taxon>Theropoda</taxon>
        <taxon>Coelurosauria</taxon>
        <taxon>Aves</taxon>
        <taxon>Neognathae</taxon>
        <taxon>Neoaves</taxon>
        <taxon>Telluraves</taxon>
        <taxon>Coraciimorphae</taxon>
        <taxon>Coraciiformes</taxon>
        <taxon>Todidae</taxon>
        <taxon>Todus</taxon>
    </lineage>
</organism>
<name>A0A851D300_TODME</name>
<evidence type="ECO:0000256" key="7">
    <source>
        <dbReference type="ARBA" id="ARBA00023180"/>
    </source>
</evidence>
<evidence type="ECO:0000256" key="4">
    <source>
        <dbReference type="ARBA" id="ARBA00022692"/>
    </source>
</evidence>
<dbReference type="GO" id="GO:0140410">
    <property type="term" value="F:monoatomic cation:bicarbonate symporter activity"/>
    <property type="evidence" value="ECO:0007669"/>
    <property type="project" value="TreeGrafter"/>
</dbReference>
<evidence type="ECO:0000313" key="14">
    <source>
        <dbReference type="EMBL" id="NWI62833.1"/>
    </source>
</evidence>
<evidence type="ECO:0000256" key="1">
    <source>
        <dbReference type="ARBA" id="ARBA00004651"/>
    </source>
</evidence>
<reference evidence="14" key="1">
    <citation type="submission" date="2019-10" db="EMBL/GenBank/DDBJ databases">
        <title>Bird 10,000 Genomes (B10K) Project - Family phase.</title>
        <authorList>
            <person name="Zhang G."/>
        </authorList>
    </citation>
    <scope>NUCLEOTIDE SEQUENCE</scope>
    <source>
        <strain evidence="14">B10K-DU-002-69</strain>
        <tissue evidence="14">Muscle</tissue>
    </source>
</reference>
<gene>
    <name evidence="14" type="primary">Slc39a6_0</name>
    <name evidence="14" type="ORF">TODMEX_R03522</name>
</gene>
<evidence type="ECO:0000256" key="13">
    <source>
        <dbReference type="SAM" id="Phobius"/>
    </source>
</evidence>
<keyword evidence="15" id="KW-1185">Reference proteome</keyword>
<comment type="subcellular location">
    <subcellularLocation>
        <location evidence="1">Cell membrane</location>
        <topology evidence="1">Multi-pass membrane protein</topology>
    </subcellularLocation>
</comment>
<keyword evidence="3" id="KW-1003">Cell membrane</keyword>
<protein>
    <recommendedName>
        <fullName evidence="9">Zinc transporter ZIP6</fullName>
    </recommendedName>
    <alternativeName>
        <fullName evidence="11">Solute carrier family 39 member 6</fullName>
    </alternativeName>
    <alternativeName>
        <fullName evidence="10">Zrt- and Irt-like protein 6</fullName>
    </alternativeName>
</protein>
<accession>A0A851D300</accession>
<dbReference type="GO" id="GO:0005385">
    <property type="term" value="F:zinc ion transmembrane transporter activity"/>
    <property type="evidence" value="ECO:0007669"/>
    <property type="project" value="TreeGrafter"/>
</dbReference>
<dbReference type="AlphaFoldDB" id="A0A851D300"/>
<dbReference type="EMBL" id="WEIS01009658">
    <property type="protein sequence ID" value="NWI62833.1"/>
    <property type="molecule type" value="Genomic_DNA"/>
</dbReference>
<keyword evidence="4 13" id="KW-0812">Transmembrane</keyword>
<dbReference type="GO" id="GO:0071578">
    <property type="term" value="P:zinc ion import across plasma membrane"/>
    <property type="evidence" value="ECO:0007669"/>
    <property type="project" value="TreeGrafter"/>
</dbReference>
<evidence type="ECO:0000256" key="6">
    <source>
        <dbReference type="ARBA" id="ARBA00023136"/>
    </source>
</evidence>
<evidence type="ECO:0000256" key="8">
    <source>
        <dbReference type="ARBA" id="ARBA00034634"/>
    </source>
</evidence>
<feature type="transmembrane region" description="Helical" evidence="13">
    <location>
        <begin position="413"/>
        <end position="432"/>
    </location>
</feature>
<feature type="compositionally biased region" description="Basic and acidic residues" evidence="12">
    <location>
        <begin position="135"/>
        <end position="157"/>
    </location>
</feature>
<comment type="caution">
    <text evidence="14">The sequence shown here is derived from an EMBL/GenBank/DDBJ whole genome shotgun (WGS) entry which is preliminary data.</text>
</comment>
<feature type="non-terminal residue" evidence="14">
    <location>
        <position position="1"/>
    </location>
</feature>
<evidence type="ECO:0000256" key="11">
    <source>
        <dbReference type="ARBA" id="ARBA00042779"/>
    </source>
</evidence>
<dbReference type="PANTHER" id="PTHR12191">
    <property type="entry name" value="SOLUTE CARRIER FAMILY 39"/>
    <property type="match status" value="1"/>
</dbReference>
<dbReference type="InterPro" id="IPR050799">
    <property type="entry name" value="ZIP_Transporter"/>
</dbReference>
<evidence type="ECO:0000256" key="12">
    <source>
        <dbReference type="SAM" id="MobiDB-lite"/>
    </source>
</evidence>
<evidence type="ECO:0000256" key="2">
    <source>
        <dbReference type="ARBA" id="ARBA00006939"/>
    </source>
</evidence>
<evidence type="ECO:0000256" key="3">
    <source>
        <dbReference type="ARBA" id="ARBA00022475"/>
    </source>
</evidence>
<sequence>MESTVSFTFLVSFSILLHESYHHGMETATVVHTLERTFPEKAGGINTDLAGLIQKYHLQELFHRYGENNSLSIDGFRKLLQNIGIDKVKRIKIDHSHDHDHDHGHDHDHDHDHDHHHHNHVSLSKSSEKTVCPNHESDANKDHRNGHSKEPHKVENAEHQQNFVRSKNAINEITAPIVTAPTNGLSKLQNVQPGEVKLVARLGLTSSNPVNATSGRNASWLANSRANESHVSPKELERGSYLYSKLKNQNTQECSSASKLMQSHGIGTQVLLTATEFSYLCPALINQIDGRYCIVHATSEKTETPPKSYSLQIAWIGGFISISVISFLSLLGVILVPLMNRVFFKFLLSFLVALAVGTLSGDAFLHLLPHSHGNHHHHHEKPLLEENKGPMFKHLVFQSTEESAYLDSTWKGLTALGGLYFMFLVEHLITLIKQFKDKKKK</sequence>
<dbReference type="GO" id="GO:0030003">
    <property type="term" value="P:intracellular monoatomic cation homeostasis"/>
    <property type="evidence" value="ECO:0007669"/>
    <property type="project" value="TreeGrafter"/>
</dbReference>
<feature type="compositionally biased region" description="Basic and acidic residues" evidence="12">
    <location>
        <begin position="96"/>
        <end position="113"/>
    </location>
</feature>
<evidence type="ECO:0000256" key="9">
    <source>
        <dbReference type="ARBA" id="ARBA00039393"/>
    </source>
</evidence>
<feature type="transmembrane region" description="Helical" evidence="13">
    <location>
        <begin position="346"/>
        <end position="368"/>
    </location>
</feature>
<dbReference type="OrthoDB" id="200954at2759"/>